<dbReference type="Proteomes" id="UP001501303">
    <property type="component" value="Unassembled WGS sequence"/>
</dbReference>
<organism evidence="4 5">
    <name type="scientific">Streptomyces sodiiphilus</name>
    <dbReference type="NCBI Taxonomy" id="226217"/>
    <lineage>
        <taxon>Bacteria</taxon>
        <taxon>Bacillati</taxon>
        <taxon>Actinomycetota</taxon>
        <taxon>Actinomycetes</taxon>
        <taxon>Kitasatosporales</taxon>
        <taxon>Streptomycetaceae</taxon>
        <taxon>Streptomyces</taxon>
    </lineage>
</organism>
<evidence type="ECO:0000313" key="5">
    <source>
        <dbReference type="Proteomes" id="UP001501303"/>
    </source>
</evidence>
<evidence type="ECO:0000313" key="4">
    <source>
        <dbReference type="EMBL" id="GAA1933226.1"/>
    </source>
</evidence>
<name>A0ABN2PVS8_9ACTN</name>
<reference evidence="4 5" key="1">
    <citation type="journal article" date="2019" name="Int. J. Syst. Evol. Microbiol.">
        <title>The Global Catalogue of Microorganisms (GCM) 10K type strain sequencing project: providing services to taxonomists for standard genome sequencing and annotation.</title>
        <authorList>
            <consortium name="The Broad Institute Genomics Platform"/>
            <consortium name="The Broad Institute Genome Sequencing Center for Infectious Disease"/>
            <person name="Wu L."/>
            <person name="Ma J."/>
        </authorList>
    </citation>
    <scope>NUCLEOTIDE SEQUENCE [LARGE SCALE GENOMIC DNA]</scope>
    <source>
        <strain evidence="4 5">JCM 13581</strain>
    </source>
</reference>
<comment type="similarity">
    <text evidence="1">Belongs to the thioesterase family.</text>
</comment>
<proteinExistence type="inferred from homology"/>
<keyword evidence="5" id="KW-1185">Reference proteome</keyword>
<evidence type="ECO:0000256" key="2">
    <source>
        <dbReference type="SAM" id="MobiDB-lite"/>
    </source>
</evidence>
<feature type="compositionally biased region" description="Pro residues" evidence="2">
    <location>
        <begin position="260"/>
        <end position="271"/>
    </location>
</feature>
<feature type="region of interest" description="Disordered" evidence="2">
    <location>
        <begin position="258"/>
        <end position="290"/>
    </location>
</feature>
<evidence type="ECO:0000259" key="3">
    <source>
        <dbReference type="Pfam" id="PF00975"/>
    </source>
</evidence>
<protein>
    <recommendedName>
        <fullName evidence="3">Thioesterase domain-containing protein</fullName>
    </recommendedName>
</protein>
<dbReference type="Gene3D" id="3.40.50.1820">
    <property type="entry name" value="alpha/beta hydrolase"/>
    <property type="match status" value="1"/>
</dbReference>
<dbReference type="InterPro" id="IPR029058">
    <property type="entry name" value="AB_hydrolase_fold"/>
</dbReference>
<dbReference type="InterPro" id="IPR001031">
    <property type="entry name" value="Thioesterase"/>
</dbReference>
<dbReference type="PANTHER" id="PTHR11487">
    <property type="entry name" value="THIOESTERASE"/>
    <property type="match status" value="1"/>
</dbReference>
<gene>
    <name evidence="4" type="ORF">GCM10009716_45530</name>
</gene>
<dbReference type="EMBL" id="BAAAMJ010000072">
    <property type="protein sequence ID" value="GAA1933226.1"/>
    <property type="molecule type" value="Genomic_DNA"/>
</dbReference>
<dbReference type="InterPro" id="IPR012223">
    <property type="entry name" value="TEII"/>
</dbReference>
<dbReference type="RefSeq" id="WP_344266011.1">
    <property type="nucleotide sequence ID" value="NZ_BAAAMJ010000072.1"/>
</dbReference>
<dbReference type="PANTHER" id="PTHR11487:SF0">
    <property type="entry name" value="S-ACYL FATTY ACID SYNTHASE THIOESTERASE, MEDIUM CHAIN"/>
    <property type="match status" value="1"/>
</dbReference>
<feature type="domain" description="Thioesterase" evidence="3">
    <location>
        <begin position="31"/>
        <end position="252"/>
    </location>
</feature>
<sequence length="290" mass="31273">MTTNWLMTMRTGRPPEGDERFRRSRARPRFRVIALPHAGGWPSAFQPWQPGLPDDVELLVGQLPGRGPRIGEPPLRRVEPLVEGLSRAVAELEPMPYAVIGHSFGSVLGYELTKAMEHKGLPPRLLAVSARQPPCFPSEPPFAHLRTDDELLAHLVDIGGVSADLLRRPALMGPSLAAIRADLEAMETYRRPLSGTAVPILSLGAVDDPVVIAERLHLWSLETTGSFTRLMFTGGHFYLYSPDSAAVIIRHLVSGLTGGSPPPAPPSPADGPPGHVSPAAVGHVPERTLS</sequence>
<accession>A0ABN2PVS8</accession>
<dbReference type="SUPFAM" id="SSF53474">
    <property type="entry name" value="alpha/beta-Hydrolases"/>
    <property type="match status" value="1"/>
</dbReference>
<evidence type="ECO:0000256" key="1">
    <source>
        <dbReference type="ARBA" id="ARBA00007169"/>
    </source>
</evidence>
<comment type="caution">
    <text evidence="4">The sequence shown here is derived from an EMBL/GenBank/DDBJ whole genome shotgun (WGS) entry which is preliminary data.</text>
</comment>
<dbReference type="Pfam" id="PF00975">
    <property type="entry name" value="Thioesterase"/>
    <property type="match status" value="1"/>
</dbReference>